<dbReference type="EMBL" id="MU001988">
    <property type="protein sequence ID" value="KAF2792064.1"/>
    <property type="molecule type" value="Genomic_DNA"/>
</dbReference>
<keyword evidence="3" id="KW-1185">Reference proteome</keyword>
<proteinExistence type="predicted"/>
<dbReference type="PANTHER" id="PTHR43305">
    <property type="entry name" value="FAMILY N-ACETYLTRANSFERASE, PUTATIVE (AFU_ORTHOLOGUE AFUA_2G01380)-RELATED"/>
    <property type="match status" value="1"/>
</dbReference>
<keyword evidence="2" id="KW-0808">Transferase</keyword>
<protein>
    <submittedName>
        <fullName evidence="2">Acetyltransferase</fullName>
    </submittedName>
</protein>
<dbReference type="InterPro" id="IPR000182">
    <property type="entry name" value="GNAT_dom"/>
</dbReference>
<evidence type="ECO:0000259" key="1">
    <source>
        <dbReference type="PROSITE" id="PS51186"/>
    </source>
</evidence>
<feature type="domain" description="N-acetyltransferase" evidence="1">
    <location>
        <begin position="7"/>
        <end position="174"/>
    </location>
</feature>
<dbReference type="AlphaFoldDB" id="A0A6A6X7E7"/>
<dbReference type="GO" id="GO:0016747">
    <property type="term" value="F:acyltransferase activity, transferring groups other than amino-acyl groups"/>
    <property type="evidence" value="ECO:0007669"/>
    <property type="project" value="InterPro"/>
</dbReference>
<dbReference type="SUPFAM" id="SSF55729">
    <property type="entry name" value="Acyl-CoA N-acyltransferases (Nat)"/>
    <property type="match status" value="1"/>
</dbReference>
<organism evidence="2 3">
    <name type="scientific">Melanomma pulvis-pyrius CBS 109.77</name>
    <dbReference type="NCBI Taxonomy" id="1314802"/>
    <lineage>
        <taxon>Eukaryota</taxon>
        <taxon>Fungi</taxon>
        <taxon>Dikarya</taxon>
        <taxon>Ascomycota</taxon>
        <taxon>Pezizomycotina</taxon>
        <taxon>Dothideomycetes</taxon>
        <taxon>Pleosporomycetidae</taxon>
        <taxon>Pleosporales</taxon>
        <taxon>Melanommataceae</taxon>
        <taxon>Melanomma</taxon>
    </lineage>
</organism>
<reference evidence="2" key="1">
    <citation type="journal article" date="2020" name="Stud. Mycol.">
        <title>101 Dothideomycetes genomes: a test case for predicting lifestyles and emergence of pathogens.</title>
        <authorList>
            <person name="Haridas S."/>
            <person name="Albert R."/>
            <person name="Binder M."/>
            <person name="Bloem J."/>
            <person name="Labutti K."/>
            <person name="Salamov A."/>
            <person name="Andreopoulos B."/>
            <person name="Baker S."/>
            <person name="Barry K."/>
            <person name="Bills G."/>
            <person name="Bluhm B."/>
            <person name="Cannon C."/>
            <person name="Castanera R."/>
            <person name="Culley D."/>
            <person name="Daum C."/>
            <person name="Ezra D."/>
            <person name="Gonzalez J."/>
            <person name="Henrissat B."/>
            <person name="Kuo A."/>
            <person name="Liang C."/>
            <person name="Lipzen A."/>
            <person name="Lutzoni F."/>
            <person name="Magnuson J."/>
            <person name="Mondo S."/>
            <person name="Nolan M."/>
            <person name="Ohm R."/>
            <person name="Pangilinan J."/>
            <person name="Park H.-J."/>
            <person name="Ramirez L."/>
            <person name="Alfaro M."/>
            <person name="Sun H."/>
            <person name="Tritt A."/>
            <person name="Yoshinaga Y."/>
            <person name="Zwiers L.-H."/>
            <person name="Turgeon B."/>
            <person name="Goodwin S."/>
            <person name="Spatafora J."/>
            <person name="Crous P."/>
            <person name="Grigoriev I."/>
        </authorList>
    </citation>
    <scope>NUCLEOTIDE SEQUENCE</scope>
    <source>
        <strain evidence="2">CBS 109.77</strain>
    </source>
</reference>
<sequence>MADSKVVVYEAEFPRDTQLVSTLFTAYAKSLPIDLSFQNFDVELSSLPGKYAYSMGGTIFLSHKSSPEAGAEATVLQDPEIIGCAALRAFDTPRSCELKRLYITPESRRLGAGRKLFESAIAKAKTMGYAEMLLDTLPTMTAARKMYEKYGFEECEKYYDSPIEGTVFMKLKLK</sequence>
<evidence type="ECO:0000313" key="3">
    <source>
        <dbReference type="Proteomes" id="UP000799757"/>
    </source>
</evidence>
<evidence type="ECO:0000313" key="2">
    <source>
        <dbReference type="EMBL" id="KAF2792064.1"/>
    </source>
</evidence>
<gene>
    <name evidence="2" type="ORF">K505DRAFT_408863</name>
</gene>
<dbReference type="CDD" id="cd04301">
    <property type="entry name" value="NAT_SF"/>
    <property type="match status" value="1"/>
</dbReference>
<dbReference type="PROSITE" id="PS51186">
    <property type="entry name" value="GNAT"/>
    <property type="match status" value="1"/>
</dbReference>
<dbReference type="Gene3D" id="3.40.630.30">
    <property type="match status" value="1"/>
</dbReference>
<dbReference type="Proteomes" id="UP000799757">
    <property type="component" value="Unassembled WGS sequence"/>
</dbReference>
<dbReference type="OrthoDB" id="41532at2759"/>
<name>A0A6A6X7E7_9PLEO</name>
<dbReference type="PANTHER" id="PTHR43305:SF1">
    <property type="entry name" value="FAMILY N-ACETYLTRANSFERASE, PUTATIVE (AFU_ORTHOLOGUE AFUA_2G01380)-RELATED"/>
    <property type="match status" value="1"/>
</dbReference>
<dbReference type="Pfam" id="PF00583">
    <property type="entry name" value="Acetyltransf_1"/>
    <property type="match status" value="1"/>
</dbReference>
<accession>A0A6A6X7E7</accession>
<dbReference type="InterPro" id="IPR016181">
    <property type="entry name" value="Acyl_CoA_acyltransferase"/>
</dbReference>
<dbReference type="InterPro" id="IPR052777">
    <property type="entry name" value="Acetyltransferase_Enz"/>
</dbReference>